<reference evidence="2" key="1">
    <citation type="submission" date="2022-07" db="EMBL/GenBank/DDBJ databases">
        <authorList>
            <person name="Macas J."/>
            <person name="Novak P."/>
            <person name="Neumann P."/>
        </authorList>
    </citation>
    <scope>NUCLEOTIDE SEQUENCE</scope>
</reference>
<evidence type="ECO:0000313" key="3">
    <source>
        <dbReference type="Proteomes" id="UP001152484"/>
    </source>
</evidence>
<proteinExistence type="predicted"/>
<name>A0A9P0ZWV5_CUSEU</name>
<organism evidence="2 3">
    <name type="scientific">Cuscuta europaea</name>
    <name type="common">European dodder</name>
    <dbReference type="NCBI Taxonomy" id="41803"/>
    <lineage>
        <taxon>Eukaryota</taxon>
        <taxon>Viridiplantae</taxon>
        <taxon>Streptophyta</taxon>
        <taxon>Embryophyta</taxon>
        <taxon>Tracheophyta</taxon>
        <taxon>Spermatophyta</taxon>
        <taxon>Magnoliopsida</taxon>
        <taxon>eudicotyledons</taxon>
        <taxon>Gunneridae</taxon>
        <taxon>Pentapetalae</taxon>
        <taxon>asterids</taxon>
        <taxon>lamiids</taxon>
        <taxon>Solanales</taxon>
        <taxon>Convolvulaceae</taxon>
        <taxon>Cuscuteae</taxon>
        <taxon>Cuscuta</taxon>
        <taxon>Cuscuta subgen. Cuscuta</taxon>
    </lineage>
</organism>
<dbReference type="OrthoDB" id="10336429at2759"/>
<dbReference type="AlphaFoldDB" id="A0A9P0ZWV5"/>
<gene>
    <name evidence="2" type="ORF">CEURO_LOCUS20017</name>
</gene>
<dbReference type="EMBL" id="CAMAPE010000061">
    <property type="protein sequence ID" value="CAH9113475.1"/>
    <property type="molecule type" value="Genomic_DNA"/>
</dbReference>
<sequence>MFRDIIFACALDGVATGLEIATGVFQSNKVRNAVKDPSSSTDCYAGTDVIIFWIPLLVVGCCGVLAHLIACKYGRRIYRNRDPLPDKQKTYAILFAIAACFAFGVGISMIVKGFVVLVSGKEVRYSNGHCSIVSPWDVVITAFAWFLHGGFVGLAYYTFRDVSA</sequence>
<keyword evidence="1" id="KW-0472">Membrane</keyword>
<evidence type="ECO:0000256" key="1">
    <source>
        <dbReference type="SAM" id="Phobius"/>
    </source>
</evidence>
<evidence type="ECO:0000313" key="2">
    <source>
        <dbReference type="EMBL" id="CAH9113475.1"/>
    </source>
</evidence>
<keyword evidence="1" id="KW-1133">Transmembrane helix</keyword>
<dbReference type="Proteomes" id="UP001152484">
    <property type="component" value="Unassembled WGS sequence"/>
</dbReference>
<keyword evidence="3" id="KW-1185">Reference proteome</keyword>
<comment type="caution">
    <text evidence="2">The sequence shown here is derived from an EMBL/GenBank/DDBJ whole genome shotgun (WGS) entry which is preliminary data.</text>
</comment>
<accession>A0A9P0ZWV5</accession>
<protein>
    <submittedName>
        <fullName evidence="2">Uncharacterized protein</fullName>
    </submittedName>
</protein>
<feature type="transmembrane region" description="Helical" evidence="1">
    <location>
        <begin position="91"/>
        <end position="118"/>
    </location>
</feature>
<keyword evidence="1" id="KW-0812">Transmembrane</keyword>
<feature type="transmembrane region" description="Helical" evidence="1">
    <location>
        <begin position="50"/>
        <end position="70"/>
    </location>
</feature>
<feature type="transmembrane region" description="Helical" evidence="1">
    <location>
        <begin position="138"/>
        <end position="159"/>
    </location>
</feature>